<dbReference type="AlphaFoldDB" id="A0A9P3LID9"/>
<reference evidence="8 9" key="1">
    <citation type="submission" date="2021-08" db="EMBL/GenBank/DDBJ databases">
        <title>Draft Genome Sequence of Phanerochaete sordida strain YK-624.</title>
        <authorList>
            <person name="Mori T."/>
            <person name="Dohra H."/>
            <person name="Suzuki T."/>
            <person name="Kawagishi H."/>
            <person name="Hirai H."/>
        </authorList>
    </citation>
    <scope>NUCLEOTIDE SEQUENCE [LARGE SCALE GENOMIC DNA]</scope>
    <source>
        <strain evidence="8 9">YK-624</strain>
    </source>
</reference>
<dbReference type="EMBL" id="BPQB01000057">
    <property type="protein sequence ID" value="GJE96265.1"/>
    <property type="molecule type" value="Genomic_DNA"/>
</dbReference>
<comment type="function">
    <text evidence="7">Arginine methyltransferase involved in the assembly or stability of mitochondrial NADH:ubiquinone oxidoreductase complex (complex I).</text>
</comment>
<dbReference type="GO" id="GO:0035243">
    <property type="term" value="F:protein-arginine omega-N symmetric methyltransferase activity"/>
    <property type="evidence" value="ECO:0007669"/>
    <property type="project" value="UniProtKB-EC"/>
</dbReference>
<dbReference type="InterPro" id="IPR029063">
    <property type="entry name" value="SAM-dependent_MTases_sf"/>
</dbReference>
<comment type="catalytic activity">
    <reaction evidence="6 7">
        <text>L-arginyl-[protein] + 2 S-adenosyl-L-methionine = N(omega),N(omega)'-dimethyl-L-arginyl-[protein] + 2 S-adenosyl-L-homocysteine + 2 H(+)</text>
        <dbReference type="Rhea" id="RHEA:48108"/>
        <dbReference type="Rhea" id="RHEA-COMP:10532"/>
        <dbReference type="Rhea" id="RHEA-COMP:11992"/>
        <dbReference type="ChEBI" id="CHEBI:15378"/>
        <dbReference type="ChEBI" id="CHEBI:29965"/>
        <dbReference type="ChEBI" id="CHEBI:57856"/>
        <dbReference type="ChEBI" id="CHEBI:59789"/>
        <dbReference type="ChEBI" id="CHEBI:88221"/>
        <dbReference type="EC" id="2.1.1.320"/>
    </reaction>
</comment>
<comment type="subcellular location">
    <subcellularLocation>
        <location evidence="1 7">Mitochondrion</location>
    </subcellularLocation>
</comment>
<dbReference type="PANTHER" id="PTHR12049">
    <property type="entry name" value="PROTEIN ARGININE METHYLTRANSFERASE NDUFAF7, MITOCHONDRIAL"/>
    <property type="match status" value="1"/>
</dbReference>
<evidence type="ECO:0000313" key="8">
    <source>
        <dbReference type="EMBL" id="GJE96265.1"/>
    </source>
</evidence>
<protein>
    <recommendedName>
        <fullName evidence="7">Protein arginine methyltransferase NDUFAF7</fullName>
        <ecNumber evidence="7">2.1.1.320</ecNumber>
    </recommendedName>
</protein>
<dbReference type="InterPro" id="IPR003788">
    <property type="entry name" value="NDUFAF7"/>
</dbReference>
<gene>
    <name evidence="8" type="ORF">PsYK624_124590</name>
</gene>
<dbReference type="SUPFAM" id="SSF53335">
    <property type="entry name" value="S-adenosyl-L-methionine-dependent methyltransferases"/>
    <property type="match status" value="1"/>
</dbReference>
<dbReference type="Pfam" id="PF02636">
    <property type="entry name" value="Methyltransf_28"/>
    <property type="match status" value="1"/>
</dbReference>
<keyword evidence="5 7" id="KW-0496">Mitochondrion</keyword>
<comment type="similarity">
    <text evidence="2 7">Belongs to the NDUFAF7 family.</text>
</comment>
<proteinExistence type="inferred from homology"/>
<evidence type="ECO:0000256" key="1">
    <source>
        <dbReference type="ARBA" id="ARBA00004173"/>
    </source>
</evidence>
<keyword evidence="9" id="KW-1185">Reference proteome</keyword>
<dbReference type="PANTHER" id="PTHR12049:SF7">
    <property type="entry name" value="PROTEIN ARGININE METHYLTRANSFERASE NDUFAF7, MITOCHONDRIAL"/>
    <property type="match status" value="1"/>
</dbReference>
<dbReference type="EC" id="2.1.1.320" evidence="7"/>
<dbReference type="Proteomes" id="UP000703269">
    <property type="component" value="Unassembled WGS sequence"/>
</dbReference>
<dbReference type="GO" id="GO:0005739">
    <property type="term" value="C:mitochondrion"/>
    <property type="evidence" value="ECO:0007669"/>
    <property type="project" value="UniProtKB-SubCell"/>
</dbReference>
<dbReference type="GO" id="GO:0032259">
    <property type="term" value="P:methylation"/>
    <property type="evidence" value="ECO:0007669"/>
    <property type="project" value="UniProtKB-KW"/>
</dbReference>
<accession>A0A9P3LID9</accession>
<dbReference type="OrthoDB" id="438553at2759"/>
<evidence type="ECO:0000256" key="5">
    <source>
        <dbReference type="ARBA" id="ARBA00023128"/>
    </source>
</evidence>
<evidence type="ECO:0000256" key="6">
    <source>
        <dbReference type="ARBA" id="ARBA00048612"/>
    </source>
</evidence>
<dbReference type="Gene3D" id="3.40.50.12710">
    <property type="match status" value="1"/>
</dbReference>
<comment type="caution">
    <text evidence="8">The sequence shown here is derived from an EMBL/GenBank/DDBJ whole genome shotgun (WGS) entry which is preliminary data.</text>
</comment>
<dbReference type="InterPro" id="IPR038375">
    <property type="entry name" value="NDUFAF7_sf"/>
</dbReference>
<sequence length="321" mass="35063">MADILRTLSQFAIARSAIREVHLIETSEALKTAQKDVLEPADKPRTWTTHWLDSLDDLPPDNEKFTIIVAHEFFDALPFHLIQKCDDGWREVLLTSGPDQSSKTVLRADPSAPPSAPRILESTGARFHRVLAPAPSAVSNLLGGSSKRFAALPVGTQLEVSPSAFKIARRVGELLAGDPAAPRAVPGCALVVDYGGEKSFSNSFRAFKDHKIVDVFHRPGECDLTTNVDFAYLKEALSDLATPHGPIPQATFLERMGLALRVEALKKAAADDQRRADIERAAKRLTDRTGMGSQYQVLGVTGAKHAEGELTPEQRWPFVQA</sequence>
<evidence type="ECO:0000313" key="9">
    <source>
        <dbReference type="Proteomes" id="UP000703269"/>
    </source>
</evidence>
<evidence type="ECO:0000256" key="3">
    <source>
        <dbReference type="ARBA" id="ARBA00022603"/>
    </source>
</evidence>
<dbReference type="GO" id="GO:0032981">
    <property type="term" value="P:mitochondrial respiratory chain complex I assembly"/>
    <property type="evidence" value="ECO:0007669"/>
    <property type="project" value="TreeGrafter"/>
</dbReference>
<evidence type="ECO:0000256" key="4">
    <source>
        <dbReference type="ARBA" id="ARBA00022679"/>
    </source>
</evidence>
<organism evidence="8 9">
    <name type="scientific">Phanerochaete sordida</name>
    <dbReference type="NCBI Taxonomy" id="48140"/>
    <lineage>
        <taxon>Eukaryota</taxon>
        <taxon>Fungi</taxon>
        <taxon>Dikarya</taxon>
        <taxon>Basidiomycota</taxon>
        <taxon>Agaricomycotina</taxon>
        <taxon>Agaricomycetes</taxon>
        <taxon>Polyporales</taxon>
        <taxon>Phanerochaetaceae</taxon>
        <taxon>Phanerochaete</taxon>
    </lineage>
</organism>
<evidence type="ECO:0000256" key="7">
    <source>
        <dbReference type="RuleBase" id="RU364114"/>
    </source>
</evidence>
<name>A0A9P3LID9_9APHY</name>
<evidence type="ECO:0000256" key="2">
    <source>
        <dbReference type="ARBA" id="ARBA00005891"/>
    </source>
</evidence>
<keyword evidence="4 7" id="KW-0808">Transferase</keyword>
<keyword evidence="3 7" id="KW-0489">Methyltransferase</keyword>